<protein>
    <recommendedName>
        <fullName evidence="4">Secreted protein</fullName>
    </recommendedName>
</protein>
<evidence type="ECO:0000256" key="1">
    <source>
        <dbReference type="SAM" id="SignalP"/>
    </source>
</evidence>
<keyword evidence="1" id="KW-0732">Signal</keyword>
<feature type="signal peptide" evidence="1">
    <location>
        <begin position="1"/>
        <end position="26"/>
    </location>
</feature>
<dbReference type="RefSeq" id="WP_386411929.1">
    <property type="nucleotide sequence ID" value="NZ_JBHSZO010000004.1"/>
</dbReference>
<evidence type="ECO:0000313" key="2">
    <source>
        <dbReference type="EMBL" id="MFC7217323.1"/>
    </source>
</evidence>
<gene>
    <name evidence="2" type="ORF">ACFQLX_03930</name>
</gene>
<accession>A0ABW2GCM9</accession>
<feature type="chain" id="PRO_5047186572" description="Secreted protein" evidence="1">
    <location>
        <begin position="27"/>
        <end position="112"/>
    </location>
</feature>
<evidence type="ECO:0000313" key="3">
    <source>
        <dbReference type="Proteomes" id="UP001596413"/>
    </source>
</evidence>
<dbReference type="EMBL" id="JBHSZO010000004">
    <property type="protein sequence ID" value="MFC7217323.1"/>
    <property type="molecule type" value="Genomic_DNA"/>
</dbReference>
<organism evidence="2 3">
    <name type="scientific">Streptomyces polyrhachis</name>
    <dbReference type="NCBI Taxonomy" id="1282885"/>
    <lineage>
        <taxon>Bacteria</taxon>
        <taxon>Bacillati</taxon>
        <taxon>Actinomycetota</taxon>
        <taxon>Actinomycetes</taxon>
        <taxon>Kitasatosporales</taxon>
        <taxon>Streptomycetaceae</taxon>
        <taxon>Streptomyces</taxon>
    </lineage>
</organism>
<name>A0ABW2GCM9_9ACTN</name>
<keyword evidence="3" id="KW-1185">Reference proteome</keyword>
<proteinExistence type="predicted"/>
<sequence length="112" mass="11308">MKTRRILGATLLGAAFAAVSAGAANAADTPVALPKIDVTGLGTTISLPDALLSETDGLTDVAGLDEGTLTEVTEHPVHTVADLGDATLEDVAYADPSMTVDGLYENLGGLTR</sequence>
<comment type="caution">
    <text evidence="2">The sequence shown here is derived from an EMBL/GenBank/DDBJ whole genome shotgun (WGS) entry which is preliminary data.</text>
</comment>
<reference evidence="3" key="1">
    <citation type="journal article" date="2019" name="Int. J. Syst. Evol. Microbiol.">
        <title>The Global Catalogue of Microorganisms (GCM) 10K type strain sequencing project: providing services to taxonomists for standard genome sequencing and annotation.</title>
        <authorList>
            <consortium name="The Broad Institute Genomics Platform"/>
            <consortium name="The Broad Institute Genome Sequencing Center for Infectious Disease"/>
            <person name="Wu L."/>
            <person name="Ma J."/>
        </authorList>
    </citation>
    <scope>NUCLEOTIDE SEQUENCE [LARGE SCALE GENOMIC DNA]</scope>
    <source>
        <strain evidence="3">CGMCC 1.13681</strain>
    </source>
</reference>
<evidence type="ECO:0008006" key="4">
    <source>
        <dbReference type="Google" id="ProtNLM"/>
    </source>
</evidence>
<dbReference type="Proteomes" id="UP001596413">
    <property type="component" value="Unassembled WGS sequence"/>
</dbReference>